<evidence type="ECO:0000256" key="4">
    <source>
        <dbReference type="ARBA" id="ARBA00023136"/>
    </source>
</evidence>
<dbReference type="InterPro" id="IPR009644">
    <property type="entry name" value="FKTN/MNN4/W02B3.4-1"/>
</dbReference>
<comment type="subcellular location">
    <subcellularLocation>
        <location evidence="1">Membrane</location>
        <topology evidence="1">Single-pass membrane protein</topology>
    </subcellularLocation>
</comment>
<evidence type="ECO:0000313" key="8">
    <source>
        <dbReference type="Proteomes" id="UP001373714"/>
    </source>
</evidence>
<dbReference type="AlphaFoldDB" id="A0AAV9VI78"/>
<organism evidence="7 8">
    <name type="scientific">Orbilia blumenaviensis</name>
    <dbReference type="NCBI Taxonomy" id="1796055"/>
    <lineage>
        <taxon>Eukaryota</taxon>
        <taxon>Fungi</taxon>
        <taxon>Dikarya</taxon>
        <taxon>Ascomycota</taxon>
        <taxon>Pezizomycotina</taxon>
        <taxon>Orbiliomycetes</taxon>
        <taxon>Orbiliales</taxon>
        <taxon>Orbiliaceae</taxon>
        <taxon>Orbilia</taxon>
    </lineage>
</organism>
<keyword evidence="8" id="KW-1185">Reference proteome</keyword>
<evidence type="ECO:0000313" key="7">
    <source>
        <dbReference type="EMBL" id="KAK6361676.1"/>
    </source>
</evidence>
<keyword evidence="3" id="KW-1133">Transmembrane helix</keyword>
<proteinExistence type="predicted"/>
<keyword evidence="2" id="KW-0812">Transmembrane</keyword>
<evidence type="ECO:0000256" key="2">
    <source>
        <dbReference type="ARBA" id="ARBA00022692"/>
    </source>
</evidence>
<reference evidence="7 8" key="1">
    <citation type="submission" date="2019-10" db="EMBL/GenBank/DDBJ databases">
        <authorList>
            <person name="Palmer J.M."/>
        </authorList>
    </citation>
    <scope>NUCLEOTIDE SEQUENCE [LARGE SCALE GENOMIC DNA]</scope>
    <source>
        <strain evidence="7 8">TWF730</strain>
    </source>
</reference>
<accession>A0AAV9VI78</accession>
<dbReference type="PANTHER" id="PTHR15407:SF28">
    <property type="entry name" value="RIBITOL-5-PHOSPHATE TRANSFERASE FKTN"/>
    <property type="match status" value="1"/>
</dbReference>
<feature type="chain" id="PRO_5043631401" description="LicD/FKTN/FKRP nucleotidyltransferase domain-containing protein" evidence="5">
    <location>
        <begin position="21"/>
        <end position="354"/>
    </location>
</feature>
<dbReference type="Pfam" id="PF04991">
    <property type="entry name" value="LicD"/>
    <property type="match status" value="1"/>
</dbReference>
<keyword evidence="4" id="KW-0472">Membrane</keyword>
<evidence type="ECO:0000259" key="6">
    <source>
        <dbReference type="Pfam" id="PF04991"/>
    </source>
</evidence>
<evidence type="ECO:0000256" key="1">
    <source>
        <dbReference type="ARBA" id="ARBA00004167"/>
    </source>
</evidence>
<keyword evidence="5" id="KW-0732">Signal</keyword>
<dbReference type="InterPro" id="IPR007074">
    <property type="entry name" value="LicD/FKTN/FKRP_NTP_transf"/>
</dbReference>
<gene>
    <name evidence="7" type="ORF">TWF730_005390</name>
</gene>
<protein>
    <recommendedName>
        <fullName evidence="6">LicD/FKTN/FKRP nucleotidyltransferase domain-containing protein</fullName>
    </recommendedName>
</protein>
<evidence type="ECO:0000256" key="3">
    <source>
        <dbReference type="ARBA" id="ARBA00022989"/>
    </source>
</evidence>
<name>A0AAV9VI78_9PEZI</name>
<evidence type="ECO:0000256" key="5">
    <source>
        <dbReference type="SAM" id="SignalP"/>
    </source>
</evidence>
<dbReference type="GO" id="GO:0009100">
    <property type="term" value="P:glycoprotein metabolic process"/>
    <property type="evidence" value="ECO:0007669"/>
    <property type="project" value="UniProtKB-ARBA"/>
</dbReference>
<dbReference type="EMBL" id="JAVHNS010000002">
    <property type="protein sequence ID" value="KAK6361676.1"/>
    <property type="molecule type" value="Genomic_DNA"/>
</dbReference>
<comment type="caution">
    <text evidence="7">The sequence shown here is derived from an EMBL/GenBank/DDBJ whole genome shotgun (WGS) entry which is preliminary data.</text>
</comment>
<feature type="domain" description="LicD/FKTN/FKRP nucleotidyltransferase" evidence="6">
    <location>
        <begin position="130"/>
        <end position="235"/>
    </location>
</feature>
<dbReference type="GO" id="GO:0016020">
    <property type="term" value="C:membrane"/>
    <property type="evidence" value="ECO:0007669"/>
    <property type="project" value="UniProtKB-SubCell"/>
</dbReference>
<sequence length="354" mass="41089">MHPQSYIHSIFLLILTLITATQFITCAAGAAAAAGIAVVEPPAIRGINYEKNLEKNAARRKLVNLRNKNLADMAKGDGDGEPKVKELKYFREPGVAAAGHYDGRFYIGFVTDIERQRTLRHLIRAWLQWTQNQGIETWLAHGTLLGWWWNNQILPWDTDLDVQLSEATLKTLAENFNMTTWSYNFEEENFQRDYLLDINPYWVSRLRGTSANLIDGRWIDKSTGLFIDITGLSETHGVTRPGVVSCKNLHRYKLEEIYPLRTVKFEEFKAYIPNLYEKVIIKEYRSRAFTATEFEKHEWQPAVGAWIPKTTFEPETSLYIRNGKKIQIKVEDPRGLEAVPRPTGWELFWRVFYW</sequence>
<feature type="signal peptide" evidence="5">
    <location>
        <begin position="1"/>
        <end position="20"/>
    </location>
</feature>
<dbReference type="Proteomes" id="UP001373714">
    <property type="component" value="Unassembled WGS sequence"/>
</dbReference>
<dbReference type="PANTHER" id="PTHR15407">
    <property type="entry name" value="FUKUTIN-RELATED"/>
    <property type="match status" value="1"/>
</dbReference>